<dbReference type="EMBL" id="CP000230">
    <property type="protein sequence ID" value="ABC23036.1"/>
    <property type="molecule type" value="Genomic_DNA"/>
</dbReference>
<dbReference type="SUPFAM" id="SSF52402">
    <property type="entry name" value="Adenine nucleotide alpha hydrolases-like"/>
    <property type="match status" value="2"/>
</dbReference>
<dbReference type="KEGG" id="rru:Rru_A2236"/>
<dbReference type="eggNOG" id="COG0589">
    <property type="taxonomic scope" value="Bacteria"/>
</dbReference>
<dbReference type="InterPro" id="IPR006016">
    <property type="entry name" value="UspA"/>
</dbReference>
<dbReference type="AlphaFoldDB" id="Q2RS59"/>
<dbReference type="PRINTS" id="PR01438">
    <property type="entry name" value="UNVRSLSTRESS"/>
</dbReference>
<evidence type="ECO:0000256" key="1">
    <source>
        <dbReference type="ARBA" id="ARBA00008791"/>
    </source>
</evidence>
<dbReference type="Proteomes" id="UP000001929">
    <property type="component" value="Chromosome"/>
</dbReference>
<organism evidence="3 4">
    <name type="scientific">Rhodospirillum rubrum (strain ATCC 11170 / ATH 1.1.1 / DSM 467 / LMG 4362 / NCIMB 8255 / S1)</name>
    <dbReference type="NCBI Taxonomy" id="269796"/>
    <lineage>
        <taxon>Bacteria</taxon>
        <taxon>Pseudomonadati</taxon>
        <taxon>Pseudomonadota</taxon>
        <taxon>Alphaproteobacteria</taxon>
        <taxon>Rhodospirillales</taxon>
        <taxon>Rhodospirillaceae</taxon>
        <taxon>Rhodospirillum</taxon>
    </lineage>
</organism>
<dbReference type="RefSeq" id="WP_011389891.1">
    <property type="nucleotide sequence ID" value="NC_007643.1"/>
</dbReference>
<proteinExistence type="inferred from homology"/>
<dbReference type="InterPro" id="IPR006015">
    <property type="entry name" value="Universal_stress_UspA"/>
</dbReference>
<dbReference type="HOGENOM" id="CLU_049301_5_2_5"/>
<feature type="domain" description="UspA" evidence="2">
    <location>
        <begin position="148"/>
        <end position="270"/>
    </location>
</feature>
<evidence type="ECO:0000259" key="2">
    <source>
        <dbReference type="Pfam" id="PF00582"/>
    </source>
</evidence>
<dbReference type="Gene3D" id="3.40.50.12370">
    <property type="match status" value="1"/>
</dbReference>
<accession>Q2RS59</accession>
<gene>
    <name evidence="3" type="ordered locus">Rru_A2236</name>
</gene>
<evidence type="ECO:0000313" key="4">
    <source>
        <dbReference type="Proteomes" id="UP000001929"/>
    </source>
</evidence>
<dbReference type="CDD" id="cd00293">
    <property type="entry name" value="USP-like"/>
    <property type="match status" value="1"/>
</dbReference>
<dbReference type="Pfam" id="PF00582">
    <property type="entry name" value="Usp"/>
    <property type="match status" value="1"/>
</dbReference>
<dbReference type="PhylomeDB" id="Q2RS59"/>
<sequence>MKIVVHVDGGEAWPRRAEAAARIVSTRGGGRVLGLFGQTASALPSYSIHGDKEGIDRDAQPQRDRFESLMANYPDVSAEWHTIHSLNPGFIVSEITANAQFADLTVLGQVDPRAIPERLPNDLAEQVVLNCGRPILLIPYAGTFEYTFERVVIAYNDSRESSRAVGDALPFLDGAEARVIVIRHSPEPTEGDSWRWRELARRLEEHGLRRVVVETPVLNQIGVADFLLSQAADSAAQLLVMGAYGKLGLPRMLRGSVTRDILRQMTLPVFLGH</sequence>
<name>Q2RS59_RHORT</name>
<dbReference type="PANTHER" id="PTHR46268">
    <property type="entry name" value="STRESS RESPONSE PROTEIN NHAX"/>
    <property type="match status" value="1"/>
</dbReference>
<protein>
    <submittedName>
        <fullName evidence="3">UspA</fullName>
    </submittedName>
</protein>
<dbReference type="STRING" id="269796.Rru_A2236"/>
<evidence type="ECO:0000313" key="3">
    <source>
        <dbReference type="EMBL" id="ABC23036.1"/>
    </source>
</evidence>
<dbReference type="PANTHER" id="PTHR46268:SF6">
    <property type="entry name" value="UNIVERSAL STRESS PROTEIN UP12"/>
    <property type="match status" value="1"/>
</dbReference>
<dbReference type="EnsemblBacteria" id="ABC23036">
    <property type="protein sequence ID" value="ABC23036"/>
    <property type="gene ID" value="Rru_A2236"/>
</dbReference>
<comment type="similarity">
    <text evidence="1">Belongs to the universal stress protein A family.</text>
</comment>
<dbReference type="PATRIC" id="fig|269796.9.peg.2334"/>
<reference evidence="3 4" key="1">
    <citation type="journal article" date="2011" name="Stand. Genomic Sci.">
        <title>Complete genome sequence of Rhodospirillum rubrum type strain (S1).</title>
        <authorList>
            <person name="Munk A.C."/>
            <person name="Copeland A."/>
            <person name="Lucas S."/>
            <person name="Lapidus A."/>
            <person name="Del Rio T.G."/>
            <person name="Barry K."/>
            <person name="Detter J.C."/>
            <person name="Hammon N."/>
            <person name="Israni S."/>
            <person name="Pitluck S."/>
            <person name="Brettin T."/>
            <person name="Bruce D."/>
            <person name="Han C."/>
            <person name="Tapia R."/>
            <person name="Gilna P."/>
            <person name="Schmutz J."/>
            <person name="Larimer F."/>
            <person name="Land M."/>
            <person name="Kyrpides N.C."/>
            <person name="Mavromatis K."/>
            <person name="Richardson P."/>
            <person name="Rohde M."/>
            <person name="Goker M."/>
            <person name="Klenk H.P."/>
            <person name="Zhang Y."/>
            <person name="Roberts G.P."/>
            <person name="Reslewic S."/>
            <person name="Schwartz D.C."/>
        </authorList>
    </citation>
    <scope>NUCLEOTIDE SEQUENCE [LARGE SCALE GENOMIC DNA]</scope>
    <source>
        <strain evidence="4">ATCC 11170 / ATH 1.1.1 / DSM 467 / LMG 4362 / NCIMB 8255 / S1</strain>
    </source>
</reference>
<keyword evidence="4" id="KW-1185">Reference proteome</keyword>